<name>A0ABP9CUG9_9ACTN</name>
<accession>A0ABP9CUG9</accession>
<gene>
    <name evidence="2" type="ORF">GCM10023220_59190</name>
</gene>
<protein>
    <recommendedName>
        <fullName evidence="4">DoxX family protein</fullName>
    </recommendedName>
</protein>
<dbReference type="Proteomes" id="UP001501265">
    <property type="component" value="Unassembled WGS sequence"/>
</dbReference>
<organism evidence="2 3">
    <name type="scientific">Streptomyces ziwulingensis</name>
    <dbReference type="NCBI Taxonomy" id="1045501"/>
    <lineage>
        <taxon>Bacteria</taxon>
        <taxon>Bacillati</taxon>
        <taxon>Actinomycetota</taxon>
        <taxon>Actinomycetes</taxon>
        <taxon>Kitasatosporales</taxon>
        <taxon>Streptomycetaceae</taxon>
        <taxon>Streptomyces</taxon>
    </lineage>
</organism>
<feature type="transmembrane region" description="Helical" evidence="1">
    <location>
        <begin position="25"/>
        <end position="43"/>
    </location>
</feature>
<sequence length="456" mass="51045">MATDAVQTVDPPSTDTAVDSPRRQLLTRVAFRFTFSYCCLFFLTEPRVTLAPLGVIGKHLPPEAWTWQQHTVQPVVDWTATHVFGTEATLREPIQSGDQKFFWVLTFCLLVAAVLATVLWSAVDRRRPEYVTVHAWLRLVVRFCLAGQLFAFGFAKVLPLQMSLPLTRLVEPFGDFSPMNVLWTQVGLSQPYEILLGCAEVCAGFLLIFPRTTTLGALLALVEMTQVFILNLAYDVPLKILTFHLLLLAAVLLAPDASRLARFFVSDREVGPSTQPPLARGRRASRIALCAQIVFGLWLAGSQVHQDWKLWNQIGDPGPKPPLYGLWDVTAFTRDGKDLPPRIDDADRWRRLIVDTTHAYQLNTVSSQRMDGSIVDYVAAVDPRQAVITLAKADDPTWSATLAFRRPGPGRLSLSGQVDGHQVRMHLKAANADDFPVLRPGFHWVQEEPYQPRTAR</sequence>
<keyword evidence="1" id="KW-1133">Transmembrane helix</keyword>
<proteinExistence type="predicted"/>
<dbReference type="EMBL" id="BAABIG010000072">
    <property type="protein sequence ID" value="GAA4818582.1"/>
    <property type="molecule type" value="Genomic_DNA"/>
</dbReference>
<dbReference type="RefSeq" id="WP_345623572.1">
    <property type="nucleotide sequence ID" value="NZ_BAABIG010000072.1"/>
</dbReference>
<evidence type="ECO:0000256" key="1">
    <source>
        <dbReference type="SAM" id="Phobius"/>
    </source>
</evidence>
<feature type="transmembrane region" description="Helical" evidence="1">
    <location>
        <begin position="101"/>
        <end position="123"/>
    </location>
</feature>
<keyword evidence="1" id="KW-0472">Membrane</keyword>
<evidence type="ECO:0000313" key="2">
    <source>
        <dbReference type="EMBL" id="GAA4818582.1"/>
    </source>
</evidence>
<keyword evidence="1" id="KW-0812">Transmembrane</keyword>
<reference evidence="3" key="1">
    <citation type="journal article" date="2019" name="Int. J. Syst. Evol. Microbiol.">
        <title>The Global Catalogue of Microorganisms (GCM) 10K type strain sequencing project: providing services to taxonomists for standard genome sequencing and annotation.</title>
        <authorList>
            <consortium name="The Broad Institute Genomics Platform"/>
            <consortium name="The Broad Institute Genome Sequencing Center for Infectious Disease"/>
            <person name="Wu L."/>
            <person name="Ma J."/>
        </authorList>
    </citation>
    <scope>NUCLEOTIDE SEQUENCE [LARGE SCALE GENOMIC DNA]</scope>
    <source>
        <strain evidence="3">JCM 18081</strain>
    </source>
</reference>
<evidence type="ECO:0000313" key="3">
    <source>
        <dbReference type="Proteomes" id="UP001501265"/>
    </source>
</evidence>
<keyword evidence="3" id="KW-1185">Reference proteome</keyword>
<evidence type="ECO:0008006" key="4">
    <source>
        <dbReference type="Google" id="ProtNLM"/>
    </source>
</evidence>
<feature type="transmembrane region" description="Helical" evidence="1">
    <location>
        <begin position="135"/>
        <end position="155"/>
    </location>
</feature>
<comment type="caution">
    <text evidence="2">The sequence shown here is derived from an EMBL/GenBank/DDBJ whole genome shotgun (WGS) entry which is preliminary data.</text>
</comment>